<name>A0A8T4IQN3_9ACTN</name>
<dbReference type="PRINTS" id="PR00038">
    <property type="entry name" value="HTHLUXR"/>
</dbReference>
<sequence length="1015" mass="108572">MKLVERDKELAILGGMLDASAAGHGGVALISGAVASGKTALLRAFGERVGATGALFLQATGSGFERDLPLGVMGQLLLGADLPEADTALATRLLDLVAVTAPVRAAEGAIPAELAINVFPRLCGILLAQARRRPVVLSIDDVHHADAHSLECVLYLARRLEVSRILVVLGESSSFPWEDSRFRDELLHRPGCRHLRLDLLPWQGVTEMITAGLGGRRARPLASDFHWLSGGSPLLMRALLEDYHASERAGSAELVPGEAFEQAVTSCLYRSDIATRRAAWALAVLGPDVSHDALAEVLGTCPESADRSLTALGEMGLLSSGWFRHEAGRAAVLQSMEPPHRARLEARTAEVLHDRGEPAVVLARHLIVAEPIEASWTLPTLLEAAERALDEDEVGLALDCLRVAGDSCADERQDLTVRAALIRAGWRINPSDAAGQLPALTGAALEGRLGARDTKALVGCLLWFGKVDEALGVLGAASARRTRAPGEDAPARGRPAVEGPVTQGPATEAPVAEAPRGGGGFLEPDFVRLWMTYGYPGLPGARRPGLPGAEHRRPGDGHARGPEGPRTPAGTPAAVPGGGGPSSPGTEELAMSLLDRLLGQGTEPSRGATAEVAARAEEVLESTRLKERTLPALMAAVATLVFADELGKAARWCDALYEEATERHAPMWQSLAAAAKALVDIRRGGLSAAEESAHTALTLVSPEGWGAAIATPVAALLYTKAMMGRFDEAAAHLSVPVPEAAFRTPGGLFYLWARGHYYLAVGRPYAALDDFHACGDLMIKWELDFPAFVPWRTDAAQAYLSLGDEHRAHALAEEQLVRVGTARTWMRGISLRVLAATVEPGKRPRFLSEAIEILRERGHRLELARAMDELALAYRELGDEGRARALARKALQLMRESGVEPPAEEERIRRAEPAAPAPDEQPWSPGELWQPGELSEAELRVATLAARGHTNRQIAGKLFITVSTVEQHLTRVYRKLDVQRRTDLAAKLRSDVAGPPGRPEGGRETGTVRNRLRAV</sequence>
<comment type="caution">
    <text evidence="5">The sequence shown here is derived from an EMBL/GenBank/DDBJ whole genome shotgun (WGS) entry which is preliminary data.</text>
</comment>
<dbReference type="InterPro" id="IPR036388">
    <property type="entry name" value="WH-like_DNA-bd_sf"/>
</dbReference>
<dbReference type="InterPro" id="IPR000792">
    <property type="entry name" value="Tscrpt_reg_LuxR_C"/>
</dbReference>
<dbReference type="InterPro" id="IPR027417">
    <property type="entry name" value="P-loop_NTPase"/>
</dbReference>
<dbReference type="Pfam" id="PF00196">
    <property type="entry name" value="GerE"/>
    <property type="match status" value="1"/>
</dbReference>
<evidence type="ECO:0000256" key="1">
    <source>
        <dbReference type="ARBA" id="ARBA00022741"/>
    </source>
</evidence>
<proteinExistence type="predicted"/>
<dbReference type="InterPro" id="IPR041664">
    <property type="entry name" value="AAA_16"/>
</dbReference>
<dbReference type="PROSITE" id="PS00622">
    <property type="entry name" value="HTH_LUXR_1"/>
    <property type="match status" value="1"/>
</dbReference>
<dbReference type="GO" id="GO:0003677">
    <property type="term" value="F:DNA binding"/>
    <property type="evidence" value="ECO:0007669"/>
    <property type="project" value="InterPro"/>
</dbReference>
<dbReference type="InterPro" id="IPR016032">
    <property type="entry name" value="Sig_transdc_resp-reg_C-effctor"/>
</dbReference>
<evidence type="ECO:0000313" key="6">
    <source>
        <dbReference type="Proteomes" id="UP000675554"/>
    </source>
</evidence>
<feature type="region of interest" description="Disordered" evidence="3">
    <location>
        <begin position="541"/>
        <end position="587"/>
    </location>
</feature>
<keyword evidence="1" id="KW-0547">Nucleotide-binding</keyword>
<accession>A0A8T4IQN3</accession>
<dbReference type="GO" id="GO:0006355">
    <property type="term" value="P:regulation of DNA-templated transcription"/>
    <property type="evidence" value="ECO:0007669"/>
    <property type="project" value="InterPro"/>
</dbReference>
<dbReference type="CDD" id="cd06170">
    <property type="entry name" value="LuxR_C_like"/>
    <property type="match status" value="1"/>
</dbReference>
<feature type="region of interest" description="Disordered" evidence="3">
    <location>
        <begin position="896"/>
        <end position="929"/>
    </location>
</feature>
<gene>
    <name evidence="5" type="ORF">KDA82_15400</name>
</gene>
<dbReference type="Proteomes" id="UP000675554">
    <property type="component" value="Unassembled WGS sequence"/>
</dbReference>
<dbReference type="PROSITE" id="PS50043">
    <property type="entry name" value="HTH_LUXR_2"/>
    <property type="match status" value="1"/>
</dbReference>
<dbReference type="Gene3D" id="1.25.40.10">
    <property type="entry name" value="Tetratricopeptide repeat domain"/>
    <property type="match status" value="1"/>
</dbReference>
<feature type="region of interest" description="Disordered" evidence="3">
    <location>
        <begin position="987"/>
        <end position="1015"/>
    </location>
</feature>
<feature type="region of interest" description="Disordered" evidence="3">
    <location>
        <begin position="479"/>
        <end position="518"/>
    </location>
</feature>
<dbReference type="SUPFAM" id="SSF52540">
    <property type="entry name" value="P-loop containing nucleoside triphosphate hydrolases"/>
    <property type="match status" value="1"/>
</dbReference>
<dbReference type="SUPFAM" id="SSF46894">
    <property type="entry name" value="C-terminal effector domain of the bipartite response regulators"/>
    <property type="match status" value="1"/>
</dbReference>
<keyword evidence="2" id="KW-0067">ATP-binding</keyword>
<dbReference type="PANTHER" id="PTHR16305:SF35">
    <property type="entry name" value="TRANSCRIPTIONAL ACTIVATOR DOMAIN"/>
    <property type="match status" value="1"/>
</dbReference>
<dbReference type="InterPro" id="IPR011990">
    <property type="entry name" value="TPR-like_helical_dom_sf"/>
</dbReference>
<keyword evidence="6" id="KW-1185">Reference proteome</keyword>
<dbReference type="EMBL" id="JAGSMN010000335">
    <property type="protein sequence ID" value="MBR7674379.1"/>
    <property type="molecule type" value="Genomic_DNA"/>
</dbReference>
<dbReference type="SUPFAM" id="SSF48452">
    <property type="entry name" value="TPR-like"/>
    <property type="match status" value="1"/>
</dbReference>
<protein>
    <submittedName>
        <fullName evidence="5">AAA family ATPase</fullName>
    </submittedName>
</protein>
<dbReference type="AlphaFoldDB" id="A0A8T4IQN3"/>
<dbReference type="PANTHER" id="PTHR16305">
    <property type="entry name" value="TESTICULAR SOLUBLE ADENYLYL CYCLASE"/>
    <property type="match status" value="1"/>
</dbReference>
<evidence type="ECO:0000256" key="3">
    <source>
        <dbReference type="SAM" id="MobiDB-lite"/>
    </source>
</evidence>
<dbReference type="GO" id="GO:0004016">
    <property type="term" value="F:adenylate cyclase activity"/>
    <property type="evidence" value="ECO:0007669"/>
    <property type="project" value="TreeGrafter"/>
</dbReference>
<reference evidence="5" key="1">
    <citation type="submission" date="2021-04" db="EMBL/GenBank/DDBJ databases">
        <title>Sequencing of actinobacteria type strains.</title>
        <authorList>
            <person name="Nguyen G.-S."/>
            <person name="Wentzel A."/>
        </authorList>
    </citation>
    <scope>NUCLEOTIDE SEQUENCE</scope>
    <source>
        <strain evidence="5">DSM 42095</strain>
    </source>
</reference>
<dbReference type="SMART" id="SM00421">
    <property type="entry name" value="HTH_LUXR"/>
    <property type="match status" value="1"/>
</dbReference>
<dbReference type="Pfam" id="PF13191">
    <property type="entry name" value="AAA_16"/>
    <property type="match status" value="1"/>
</dbReference>
<dbReference type="GO" id="GO:0005737">
    <property type="term" value="C:cytoplasm"/>
    <property type="evidence" value="ECO:0007669"/>
    <property type="project" value="TreeGrafter"/>
</dbReference>
<organism evidence="5 6">
    <name type="scientific">Streptomyces daliensis</name>
    <dbReference type="NCBI Taxonomy" id="299421"/>
    <lineage>
        <taxon>Bacteria</taxon>
        <taxon>Bacillati</taxon>
        <taxon>Actinomycetota</taxon>
        <taxon>Actinomycetes</taxon>
        <taxon>Kitasatosporales</taxon>
        <taxon>Streptomycetaceae</taxon>
        <taxon>Streptomyces</taxon>
    </lineage>
</organism>
<dbReference type="GO" id="GO:0005524">
    <property type="term" value="F:ATP binding"/>
    <property type="evidence" value="ECO:0007669"/>
    <property type="project" value="UniProtKB-KW"/>
</dbReference>
<dbReference type="Gene3D" id="1.10.10.10">
    <property type="entry name" value="Winged helix-like DNA-binding domain superfamily/Winged helix DNA-binding domain"/>
    <property type="match status" value="1"/>
</dbReference>
<feature type="compositionally biased region" description="Low complexity" evidence="3">
    <location>
        <begin position="564"/>
        <end position="575"/>
    </location>
</feature>
<evidence type="ECO:0000259" key="4">
    <source>
        <dbReference type="PROSITE" id="PS50043"/>
    </source>
</evidence>
<evidence type="ECO:0000256" key="2">
    <source>
        <dbReference type="ARBA" id="ARBA00022840"/>
    </source>
</evidence>
<evidence type="ECO:0000313" key="5">
    <source>
        <dbReference type="EMBL" id="MBR7674379.1"/>
    </source>
</evidence>
<feature type="compositionally biased region" description="Basic and acidic residues" evidence="3">
    <location>
        <begin position="549"/>
        <end position="563"/>
    </location>
</feature>
<feature type="domain" description="HTH luxR-type" evidence="4">
    <location>
        <begin position="927"/>
        <end position="992"/>
    </location>
</feature>